<dbReference type="EMBL" id="LR798261">
    <property type="protein sequence ID" value="CAB5218634.1"/>
    <property type="molecule type" value="Genomic_DNA"/>
</dbReference>
<name>A0A6J7WRA7_9CAUD</name>
<sequence length="110" mass="13130">MKQLNDYIKFLGLTKPVTLRFKTRTHKKWDGFYIPHHSNKSGKLLEHRITIYLTNASRDINTLIAHELIHAWQEENKKNEVHGKHFKRIAKMMAQEFNLENIYMKGVDLK</sequence>
<organism evidence="2">
    <name type="scientific">uncultured Caudovirales phage</name>
    <dbReference type="NCBI Taxonomy" id="2100421"/>
    <lineage>
        <taxon>Viruses</taxon>
        <taxon>Duplodnaviria</taxon>
        <taxon>Heunggongvirae</taxon>
        <taxon>Uroviricota</taxon>
        <taxon>Caudoviricetes</taxon>
        <taxon>Peduoviridae</taxon>
        <taxon>Maltschvirus</taxon>
        <taxon>Maltschvirus maltsch</taxon>
    </lineage>
</organism>
<gene>
    <name evidence="2" type="ORF">UFOVP218_41</name>
</gene>
<proteinExistence type="predicted"/>
<dbReference type="Pfam" id="PF10263">
    <property type="entry name" value="SprT-like"/>
    <property type="match status" value="1"/>
</dbReference>
<dbReference type="GO" id="GO:0006950">
    <property type="term" value="P:response to stress"/>
    <property type="evidence" value="ECO:0007669"/>
    <property type="project" value="UniProtKB-ARBA"/>
</dbReference>
<feature type="domain" description="SprT-like" evidence="1">
    <location>
        <begin position="27"/>
        <end position="98"/>
    </location>
</feature>
<accession>A0A6J7WRA7</accession>
<evidence type="ECO:0000313" key="2">
    <source>
        <dbReference type="EMBL" id="CAB5218634.1"/>
    </source>
</evidence>
<protein>
    <submittedName>
        <fullName evidence="2">SprT-like</fullName>
    </submittedName>
</protein>
<dbReference type="InterPro" id="IPR006640">
    <property type="entry name" value="SprT-like_domain"/>
</dbReference>
<reference evidence="2" key="1">
    <citation type="submission" date="2020-05" db="EMBL/GenBank/DDBJ databases">
        <authorList>
            <person name="Chiriac C."/>
            <person name="Salcher M."/>
            <person name="Ghai R."/>
            <person name="Kavagutti S V."/>
        </authorList>
    </citation>
    <scope>NUCLEOTIDE SEQUENCE</scope>
</reference>
<evidence type="ECO:0000259" key="1">
    <source>
        <dbReference type="Pfam" id="PF10263"/>
    </source>
</evidence>